<dbReference type="EMBL" id="LNNH01000039">
    <property type="protein sequence ID" value="KWW15545.1"/>
    <property type="molecule type" value="Genomic_DNA"/>
</dbReference>
<dbReference type="Proteomes" id="UP000064189">
    <property type="component" value="Unassembled WGS sequence"/>
</dbReference>
<feature type="domain" description="HMA" evidence="1">
    <location>
        <begin position="1"/>
        <end position="58"/>
    </location>
</feature>
<reference evidence="2 3" key="1">
    <citation type="submission" date="2015-11" db="EMBL/GenBank/DDBJ databases">
        <title>Genome Sequence of Bacillus simplex strain VanAntwerpen2.</title>
        <authorList>
            <person name="Couger M.B."/>
        </authorList>
    </citation>
    <scope>NUCLEOTIDE SEQUENCE [LARGE SCALE GENOMIC DNA]</scope>
    <source>
        <strain evidence="2 3">VanAntwerpen02</strain>
    </source>
</reference>
<organism evidence="2 3">
    <name type="scientific">Peribacillus simplex</name>
    <dbReference type="NCBI Taxonomy" id="1478"/>
    <lineage>
        <taxon>Bacteria</taxon>
        <taxon>Bacillati</taxon>
        <taxon>Bacillota</taxon>
        <taxon>Bacilli</taxon>
        <taxon>Bacillales</taxon>
        <taxon>Bacillaceae</taxon>
        <taxon>Peribacillus</taxon>
    </lineage>
</organism>
<evidence type="ECO:0000313" key="3">
    <source>
        <dbReference type="Proteomes" id="UP000064189"/>
    </source>
</evidence>
<gene>
    <name evidence="2" type="ORF">AS888_08165</name>
</gene>
<keyword evidence="3" id="KW-1185">Reference proteome</keyword>
<accession>A0A120GNG6</accession>
<evidence type="ECO:0000259" key="1">
    <source>
        <dbReference type="PROSITE" id="PS50846"/>
    </source>
</evidence>
<sequence length="60" mass="6801">MRDENDVNKVLHALNEVWGVRDVEVSLANKLATFSYDEKAASPIDFLQAVKDTGFDMKEE</sequence>
<evidence type="ECO:0000313" key="2">
    <source>
        <dbReference type="EMBL" id="KWW15545.1"/>
    </source>
</evidence>
<dbReference type="CDD" id="cd00371">
    <property type="entry name" value="HMA"/>
    <property type="match status" value="1"/>
</dbReference>
<dbReference type="InterPro" id="IPR006121">
    <property type="entry name" value="HMA_dom"/>
</dbReference>
<dbReference type="Pfam" id="PF00403">
    <property type="entry name" value="HMA"/>
    <property type="match status" value="1"/>
</dbReference>
<proteinExistence type="predicted"/>
<dbReference type="PROSITE" id="PS50846">
    <property type="entry name" value="HMA_2"/>
    <property type="match status" value="1"/>
</dbReference>
<name>A0A120GNG6_9BACI</name>
<dbReference type="AlphaFoldDB" id="A0A120GNG6"/>
<comment type="caution">
    <text evidence="2">The sequence shown here is derived from an EMBL/GenBank/DDBJ whole genome shotgun (WGS) entry which is preliminary data.</text>
</comment>
<protein>
    <recommendedName>
        <fullName evidence="1">HMA domain-containing protein</fullName>
    </recommendedName>
</protein>
<dbReference type="GO" id="GO:0046872">
    <property type="term" value="F:metal ion binding"/>
    <property type="evidence" value="ECO:0007669"/>
    <property type="project" value="InterPro"/>
</dbReference>
<dbReference type="SUPFAM" id="SSF55008">
    <property type="entry name" value="HMA, heavy metal-associated domain"/>
    <property type="match status" value="1"/>
</dbReference>
<dbReference type="Gene3D" id="3.30.70.100">
    <property type="match status" value="1"/>
</dbReference>
<dbReference type="InterPro" id="IPR036163">
    <property type="entry name" value="HMA_dom_sf"/>
</dbReference>